<dbReference type="SUPFAM" id="SSF52954">
    <property type="entry name" value="Class II aaRS ABD-related"/>
    <property type="match status" value="1"/>
</dbReference>
<dbReference type="GO" id="GO:0005739">
    <property type="term" value="C:mitochondrion"/>
    <property type="evidence" value="ECO:0007669"/>
    <property type="project" value="TreeGrafter"/>
</dbReference>
<dbReference type="InterPro" id="IPR047246">
    <property type="entry name" value="ThrRS_anticodon"/>
</dbReference>
<feature type="domain" description="Anticodon-binding" evidence="2">
    <location>
        <begin position="16"/>
        <end position="105"/>
    </location>
</feature>
<dbReference type="PANTHER" id="PTHR11451:SF46">
    <property type="entry name" value="THREONINE--TRNA LIGASE"/>
    <property type="match status" value="1"/>
</dbReference>
<evidence type="ECO:0000313" key="3">
    <source>
        <dbReference type="EMBL" id="CAE0323490.1"/>
    </source>
</evidence>
<name>A0A7S3MVV3_9SPIT</name>
<dbReference type="AlphaFoldDB" id="A0A7S3MVV3"/>
<accession>A0A7S3MVV3</accession>
<dbReference type="InterPro" id="IPR004154">
    <property type="entry name" value="Anticodon-bd"/>
</dbReference>
<proteinExistence type="predicted"/>
<sequence>MEHLGGKWPFFISPRQIMVCPISQKHEAYCESVYLYLHRLGYAVEKDDSKKKLGNRIRAHQLEQWNFILVAGDEEMKSGQVDIRSRDNQRLGKMRVDSLEQFFNEQLPAKSSKYNSFYSSAWNPADYPLQE</sequence>
<dbReference type="InterPro" id="IPR036621">
    <property type="entry name" value="Anticodon-bd_dom_sf"/>
</dbReference>
<dbReference type="Pfam" id="PF03129">
    <property type="entry name" value="HGTP_anticodon"/>
    <property type="match status" value="1"/>
</dbReference>
<dbReference type="GO" id="GO:0004829">
    <property type="term" value="F:threonine-tRNA ligase activity"/>
    <property type="evidence" value="ECO:0007669"/>
    <property type="project" value="TreeGrafter"/>
</dbReference>
<dbReference type="EMBL" id="HBIH01009997">
    <property type="protein sequence ID" value="CAE0323490.1"/>
    <property type="molecule type" value="Transcribed_RNA"/>
</dbReference>
<dbReference type="PANTHER" id="PTHR11451">
    <property type="entry name" value="THREONINE-TRNA LIGASE"/>
    <property type="match status" value="1"/>
</dbReference>
<evidence type="ECO:0000256" key="1">
    <source>
        <dbReference type="ARBA" id="ARBA00022917"/>
    </source>
</evidence>
<keyword evidence="1" id="KW-0648">Protein biosynthesis</keyword>
<dbReference type="GO" id="GO:0006435">
    <property type="term" value="P:threonyl-tRNA aminoacylation"/>
    <property type="evidence" value="ECO:0007669"/>
    <property type="project" value="TreeGrafter"/>
</dbReference>
<protein>
    <recommendedName>
        <fullName evidence="2">Anticodon-binding domain-containing protein</fullName>
    </recommendedName>
</protein>
<reference evidence="3" key="1">
    <citation type="submission" date="2021-01" db="EMBL/GenBank/DDBJ databases">
        <authorList>
            <person name="Corre E."/>
            <person name="Pelletier E."/>
            <person name="Niang G."/>
            <person name="Scheremetjew M."/>
            <person name="Finn R."/>
            <person name="Kale V."/>
            <person name="Holt S."/>
            <person name="Cochrane G."/>
            <person name="Meng A."/>
            <person name="Brown T."/>
            <person name="Cohen L."/>
        </authorList>
    </citation>
    <scope>NUCLEOTIDE SEQUENCE</scope>
    <source>
        <strain evidence="3">S3</strain>
    </source>
</reference>
<dbReference type="Gene3D" id="3.40.50.800">
    <property type="entry name" value="Anticodon-binding domain"/>
    <property type="match status" value="1"/>
</dbReference>
<gene>
    <name evidence="3" type="ORF">SINC0208_LOCUS4075</name>
</gene>
<dbReference type="CDD" id="cd00860">
    <property type="entry name" value="ThrRS_anticodon"/>
    <property type="match status" value="1"/>
</dbReference>
<evidence type="ECO:0000259" key="2">
    <source>
        <dbReference type="Pfam" id="PF03129"/>
    </source>
</evidence>
<organism evidence="3">
    <name type="scientific">Strombidium inclinatum</name>
    <dbReference type="NCBI Taxonomy" id="197538"/>
    <lineage>
        <taxon>Eukaryota</taxon>
        <taxon>Sar</taxon>
        <taxon>Alveolata</taxon>
        <taxon>Ciliophora</taxon>
        <taxon>Intramacronucleata</taxon>
        <taxon>Spirotrichea</taxon>
        <taxon>Oligotrichia</taxon>
        <taxon>Strombidiidae</taxon>
        <taxon>Strombidium</taxon>
    </lineage>
</organism>